<dbReference type="Pfam" id="PF02875">
    <property type="entry name" value="Mur_ligase_C"/>
    <property type="match status" value="1"/>
</dbReference>
<dbReference type="InterPro" id="IPR036615">
    <property type="entry name" value="Mur_ligase_C_dom_sf"/>
</dbReference>
<dbReference type="RefSeq" id="WP_194254661.1">
    <property type="nucleotide sequence ID" value="NZ_JABCQO010000003.1"/>
</dbReference>
<comment type="catalytic activity">
    <reaction evidence="7">
        <text>UDP-N-acetyl-alpha-D-muramoyl-L-alanyl-D-glutamate + meso-2,6-diaminopimelate + ATP = UDP-N-acetyl-alpha-D-muramoyl-L-alanyl-gamma-D-glutamyl-meso-2,6-diaminopimelate + ADP + phosphate + H(+)</text>
        <dbReference type="Rhea" id="RHEA:23676"/>
        <dbReference type="ChEBI" id="CHEBI:15378"/>
        <dbReference type="ChEBI" id="CHEBI:30616"/>
        <dbReference type="ChEBI" id="CHEBI:43474"/>
        <dbReference type="ChEBI" id="CHEBI:57791"/>
        <dbReference type="ChEBI" id="CHEBI:83900"/>
        <dbReference type="ChEBI" id="CHEBI:83905"/>
        <dbReference type="ChEBI" id="CHEBI:456216"/>
        <dbReference type="EC" id="6.3.2.13"/>
    </reaction>
</comment>
<dbReference type="SUPFAM" id="SSF53623">
    <property type="entry name" value="MurD-like peptide ligases, catalytic domain"/>
    <property type="match status" value="1"/>
</dbReference>
<feature type="binding site" evidence="7">
    <location>
        <position position="186"/>
    </location>
    <ligand>
        <name>UDP-N-acetyl-alpha-D-muramoyl-L-alanyl-D-glutamate</name>
        <dbReference type="ChEBI" id="CHEBI:83900"/>
    </ligand>
</feature>
<dbReference type="SUPFAM" id="SSF63418">
    <property type="entry name" value="MurE/MurF N-terminal domain"/>
    <property type="match status" value="1"/>
</dbReference>
<evidence type="ECO:0000313" key="12">
    <source>
        <dbReference type="EMBL" id="MBF0876385.1"/>
    </source>
</evidence>
<feature type="binding site" evidence="7">
    <location>
        <begin position="151"/>
        <end position="152"/>
    </location>
    <ligand>
        <name>UDP-N-acetyl-alpha-D-muramoyl-L-alanyl-D-glutamate</name>
        <dbReference type="ChEBI" id="CHEBI:83900"/>
    </ligand>
</feature>
<evidence type="ECO:0000256" key="6">
    <source>
        <dbReference type="ARBA" id="ARBA00023316"/>
    </source>
</evidence>
<comment type="similarity">
    <text evidence="1 7">Belongs to the MurCDEF family. MurE subfamily.</text>
</comment>
<dbReference type="EC" id="6.3.2.13" evidence="7"/>
<keyword evidence="7" id="KW-0460">Magnesium</keyword>
<keyword evidence="7" id="KW-0547">Nucleotide-binding</keyword>
<dbReference type="PANTHER" id="PTHR23135:SF4">
    <property type="entry name" value="UDP-N-ACETYLMURAMOYL-L-ALANYL-D-GLUTAMATE--2,6-DIAMINOPIMELATE LIGASE MURE HOMOLOG, CHLOROPLASTIC"/>
    <property type="match status" value="1"/>
</dbReference>
<gene>
    <name evidence="7" type="primary">murE</name>
    <name evidence="12" type="ORF">HKD21_05935</name>
</gene>
<feature type="domain" description="Mur ligase N-terminal catalytic" evidence="9">
    <location>
        <begin position="24"/>
        <end position="70"/>
    </location>
</feature>
<evidence type="ECO:0000256" key="7">
    <source>
        <dbReference type="HAMAP-Rule" id="MF_00208"/>
    </source>
</evidence>
<feature type="short sequence motif" description="Meso-diaminopimelate recognition motif" evidence="7">
    <location>
        <begin position="410"/>
        <end position="413"/>
    </location>
</feature>
<keyword evidence="2 7" id="KW-0132">Cell division</keyword>
<keyword evidence="13" id="KW-1185">Reference proteome</keyword>
<evidence type="ECO:0000259" key="9">
    <source>
        <dbReference type="Pfam" id="PF01225"/>
    </source>
</evidence>
<evidence type="ECO:0000256" key="8">
    <source>
        <dbReference type="RuleBase" id="RU004135"/>
    </source>
</evidence>
<dbReference type="InterPro" id="IPR004101">
    <property type="entry name" value="Mur_ligase_C"/>
</dbReference>
<dbReference type="Gene3D" id="3.40.1390.10">
    <property type="entry name" value="MurE/MurF, N-terminal domain"/>
    <property type="match status" value="1"/>
</dbReference>
<comment type="PTM">
    <text evidence="7">Carboxylation is probably crucial for Mg(2+) binding and, consequently, for the gamma-phosphate positioning of ATP.</text>
</comment>
<dbReference type="Gene3D" id="3.40.1190.10">
    <property type="entry name" value="Mur-like, catalytic domain"/>
    <property type="match status" value="1"/>
</dbReference>
<feature type="binding site" evidence="7">
    <location>
        <position position="386"/>
    </location>
    <ligand>
        <name>meso-2,6-diaminopimelate</name>
        <dbReference type="ChEBI" id="CHEBI:57791"/>
    </ligand>
</feature>
<feature type="binding site" evidence="7">
    <location>
        <position position="462"/>
    </location>
    <ligand>
        <name>meso-2,6-diaminopimelate</name>
        <dbReference type="ChEBI" id="CHEBI:57791"/>
    </ligand>
</feature>
<evidence type="ECO:0000259" key="10">
    <source>
        <dbReference type="Pfam" id="PF02875"/>
    </source>
</evidence>
<dbReference type="InterPro" id="IPR036565">
    <property type="entry name" value="Mur-like_cat_sf"/>
</dbReference>
<keyword evidence="7" id="KW-0067">ATP-binding</keyword>
<feature type="modified residue" description="N6-carboxylysine" evidence="7">
    <location>
        <position position="218"/>
    </location>
</feature>
<feature type="binding site" evidence="7">
    <location>
        <begin position="410"/>
        <end position="413"/>
    </location>
    <ligand>
        <name>meso-2,6-diaminopimelate</name>
        <dbReference type="ChEBI" id="CHEBI:57791"/>
    </ligand>
</feature>
<evidence type="ECO:0000313" key="13">
    <source>
        <dbReference type="Proteomes" id="UP000630952"/>
    </source>
</evidence>
<comment type="function">
    <text evidence="7">Catalyzes the addition of meso-diaminopimelic acid to the nucleotide precursor UDP-N-acetylmuramoyl-L-alanyl-D-glutamate (UMAG) in the biosynthesis of bacterial cell-wall peptidoglycan.</text>
</comment>
<comment type="subcellular location">
    <subcellularLocation>
        <location evidence="7 8">Cytoplasm</location>
    </subcellularLocation>
</comment>
<keyword evidence="7" id="KW-0963">Cytoplasm</keyword>
<proteinExistence type="inferred from homology"/>
<keyword evidence="5 7" id="KW-0131">Cell cycle</keyword>
<evidence type="ECO:0000256" key="1">
    <source>
        <dbReference type="ARBA" id="ARBA00005898"/>
    </source>
</evidence>
<feature type="domain" description="Mur ligase C-terminal" evidence="10">
    <location>
        <begin position="336"/>
        <end position="460"/>
    </location>
</feature>
<organism evidence="12 13">
    <name type="scientific">Gluconobacter cerevisiae</name>
    <dbReference type="NCBI Taxonomy" id="1379734"/>
    <lineage>
        <taxon>Bacteria</taxon>
        <taxon>Pseudomonadati</taxon>
        <taxon>Pseudomonadota</taxon>
        <taxon>Alphaproteobacteria</taxon>
        <taxon>Acetobacterales</taxon>
        <taxon>Acetobacteraceae</taxon>
        <taxon>Gluconobacter</taxon>
    </lineage>
</organism>
<dbReference type="Pfam" id="PF01225">
    <property type="entry name" value="Mur_ligase"/>
    <property type="match status" value="1"/>
</dbReference>
<evidence type="ECO:0000259" key="11">
    <source>
        <dbReference type="Pfam" id="PF08245"/>
    </source>
</evidence>
<dbReference type="Proteomes" id="UP000630952">
    <property type="component" value="Unassembled WGS sequence"/>
</dbReference>
<reference evidence="12 13" key="2">
    <citation type="submission" date="2020-11" db="EMBL/GenBank/DDBJ databases">
        <title>Description of novel Gluconobacter species.</title>
        <authorList>
            <person name="Cleenwerck I."/>
            <person name="Cnockaert M."/>
            <person name="Borremans W."/>
            <person name="Wieme A.D."/>
            <person name="De Vuyst L."/>
            <person name="Vandamme P."/>
        </authorList>
    </citation>
    <scope>NUCLEOTIDE SEQUENCE [LARGE SCALE GENOMIC DNA]</scope>
    <source>
        <strain evidence="12 13">LMG 27748</strain>
    </source>
</reference>
<dbReference type="NCBIfam" id="NF001126">
    <property type="entry name" value="PRK00139.1-4"/>
    <property type="match status" value="1"/>
</dbReference>
<evidence type="ECO:0000256" key="3">
    <source>
        <dbReference type="ARBA" id="ARBA00022960"/>
    </source>
</evidence>
<comment type="caution">
    <text evidence="7">Lacks conserved residue(s) required for the propagation of feature annotation.</text>
</comment>
<keyword evidence="4 7" id="KW-0573">Peptidoglycan synthesis</keyword>
<comment type="pathway">
    <text evidence="7 8">Cell wall biogenesis; peptidoglycan biosynthesis.</text>
</comment>
<feature type="domain" description="Mur ligase central" evidence="11">
    <location>
        <begin position="106"/>
        <end position="312"/>
    </location>
</feature>
<dbReference type="InterPro" id="IPR013221">
    <property type="entry name" value="Mur_ligase_cen"/>
</dbReference>
<dbReference type="NCBIfam" id="TIGR01085">
    <property type="entry name" value="murE"/>
    <property type="match status" value="1"/>
</dbReference>
<feature type="binding site" evidence="7">
    <location>
        <begin position="108"/>
        <end position="114"/>
    </location>
    <ligand>
        <name>ATP</name>
        <dbReference type="ChEBI" id="CHEBI:30616"/>
    </ligand>
</feature>
<accession>A0ABR9YCK0</accession>
<keyword evidence="3 7" id="KW-0133">Cell shape</keyword>
<evidence type="ECO:0000256" key="2">
    <source>
        <dbReference type="ARBA" id="ARBA00022618"/>
    </source>
</evidence>
<feature type="binding site" evidence="7">
    <location>
        <position position="184"/>
    </location>
    <ligand>
        <name>UDP-N-acetyl-alpha-D-muramoyl-L-alanyl-D-glutamate</name>
        <dbReference type="ChEBI" id="CHEBI:83900"/>
    </ligand>
</feature>
<evidence type="ECO:0000256" key="5">
    <source>
        <dbReference type="ARBA" id="ARBA00023306"/>
    </source>
</evidence>
<sequence>MRLSQLFALCGTSHALSDDPDILAVTADSRGVKPGTLFFALRGAKQNGSAFIAQALSQGAAAVIVDHDAAETSGRVPVIVRPDAKHLLACMAFALAGPQPSCIAAITGTNGKSSTADFLRQLWILQGNRAASLGTLGLVSDTKIPAPPSLTTPDPVSLAQTLAALAGNGVDHVALEASSHGLEQHRLDGITLTAAGFSNLTRDHLDYHLTLDAYRTAKLRLFDKVLPAGGIAAVNADMDSETFAALQAIAARRNLKLRSVGCNGTALRLIEARPTPSGQILRLALHGEELPEISLSLPGRFQADNVMLAAAMCWTNDVSDARQVVELLPRLTGVHGRCERAVELPNGAAAYVDYAHTPDALDCVLSSLRPHTTGRLVVVFGAGGDRDRGKRPLMGEVAARMADLAIVTDDNPRTENPMTIRSEIRAACPNAVEIADRRNAIAAGLEALQPGDILIVAGKGHEQGQIVGTDILPFDDRLVLRELAGAA</sequence>
<dbReference type="HAMAP" id="MF_00208">
    <property type="entry name" value="MurE"/>
    <property type="match status" value="1"/>
</dbReference>
<dbReference type="InterPro" id="IPR000713">
    <property type="entry name" value="Mur_ligase_N"/>
</dbReference>
<dbReference type="InterPro" id="IPR035911">
    <property type="entry name" value="MurE/MurF_N"/>
</dbReference>
<keyword evidence="7 12" id="KW-0436">Ligase</keyword>
<protein>
    <recommendedName>
        <fullName evidence="7">UDP-N-acetylmuramoyl-L-alanyl-D-glutamate--2,6-diaminopimelate ligase</fullName>
        <ecNumber evidence="7">6.3.2.13</ecNumber>
    </recommendedName>
    <alternativeName>
        <fullName evidence="7">Meso-A2pm-adding enzyme</fullName>
    </alternativeName>
    <alternativeName>
        <fullName evidence="7">Meso-diaminopimelate-adding enzyme</fullName>
    </alternativeName>
    <alternativeName>
        <fullName evidence="7">UDP-MurNAc-L-Ala-D-Glu:meso-diaminopimelate ligase</fullName>
    </alternativeName>
    <alternativeName>
        <fullName evidence="7">UDP-MurNAc-tripeptide synthetase</fullName>
    </alternativeName>
    <alternativeName>
        <fullName evidence="7">UDP-N-acetylmuramyl-tripeptide synthetase</fullName>
    </alternativeName>
</protein>
<feature type="binding site" evidence="7">
    <location>
        <position position="458"/>
    </location>
    <ligand>
        <name>meso-2,6-diaminopimelate</name>
        <dbReference type="ChEBI" id="CHEBI:57791"/>
    </ligand>
</feature>
<keyword evidence="6 7" id="KW-0961">Cell wall biogenesis/degradation</keyword>
<dbReference type="NCBIfam" id="NF001124">
    <property type="entry name" value="PRK00139.1-2"/>
    <property type="match status" value="1"/>
</dbReference>
<dbReference type="EMBL" id="JABCQO010000003">
    <property type="protein sequence ID" value="MBF0876385.1"/>
    <property type="molecule type" value="Genomic_DNA"/>
</dbReference>
<comment type="caution">
    <text evidence="12">The sequence shown here is derived from an EMBL/GenBank/DDBJ whole genome shotgun (WGS) entry which is preliminary data.</text>
</comment>
<feature type="binding site" evidence="7">
    <location>
        <position position="178"/>
    </location>
    <ligand>
        <name>UDP-N-acetyl-alpha-D-muramoyl-L-alanyl-D-glutamate</name>
        <dbReference type="ChEBI" id="CHEBI:83900"/>
    </ligand>
</feature>
<dbReference type="PANTHER" id="PTHR23135">
    <property type="entry name" value="MUR LIGASE FAMILY MEMBER"/>
    <property type="match status" value="1"/>
</dbReference>
<dbReference type="SUPFAM" id="SSF53244">
    <property type="entry name" value="MurD-like peptide ligases, peptide-binding domain"/>
    <property type="match status" value="1"/>
</dbReference>
<feature type="binding site" evidence="7">
    <location>
        <position position="29"/>
    </location>
    <ligand>
        <name>UDP-N-acetyl-alpha-D-muramoyl-L-alanyl-D-glutamate</name>
        <dbReference type="ChEBI" id="CHEBI:83900"/>
    </ligand>
</feature>
<dbReference type="GO" id="GO:0008765">
    <property type="term" value="F:UDP-N-acetylmuramoylalanyl-D-glutamate-2,6-diaminopimelate ligase activity"/>
    <property type="evidence" value="ECO:0007669"/>
    <property type="project" value="UniProtKB-EC"/>
</dbReference>
<comment type="cofactor">
    <cofactor evidence="7">
        <name>Mg(2+)</name>
        <dbReference type="ChEBI" id="CHEBI:18420"/>
    </cofactor>
</comment>
<dbReference type="Gene3D" id="3.90.190.20">
    <property type="entry name" value="Mur ligase, C-terminal domain"/>
    <property type="match status" value="1"/>
</dbReference>
<dbReference type="Pfam" id="PF08245">
    <property type="entry name" value="Mur_ligase_M"/>
    <property type="match status" value="1"/>
</dbReference>
<evidence type="ECO:0000256" key="4">
    <source>
        <dbReference type="ARBA" id="ARBA00022984"/>
    </source>
</evidence>
<name>A0ABR9YCK0_9PROT</name>
<dbReference type="InterPro" id="IPR005761">
    <property type="entry name" value="UDP-N-AcMur-Glu-dNH2Pim_ligase"/>
</dbReference>
<reference evidence="13" key="1">
    <citation type="submission" date="2020-04" db="EMBL/GenBank/DDBJ databases">
        <title>Description of novel Gluconacetobacter.</title>
        <authorList>
            <person name="Sombolestani A."/>
        </authorList>
    </citation>
    <scope>NUCLEOTIDE SEQUENCE [LARGE SCALE GENOMIC DNA]</scope>
    <source>
        <strain evidence="13">LMG 27748</strain>
    </source>
</reference>